<reference evidence="4" key="1">
    <citation type="submission" date="2017-02" db="EMBL/GenBank/DDBJ databases">
        <authorList>
            <person name="Varghese N."/>
            <person name="Submissions S."/>
        </authorList>
    </citation>
    <scope>NUCLEOTIDE SEQUENCE [LARGE SCALE GENOMIC DNA]</scope>
    <source>
        <strain evidence="4">USBA 833</strain>
    </source>
</reference>
<dbReference type="CDD" id="cd07731">
    <property type="entry name" value="ComA-like_MBL-fold"/>
    <property type="match status" value="1"/>
</dbReference>
<dbReference type="SUPFAM" id="SSF56281">
    <property type="entry name" value="Metallo-hydrolase/oxidoreductase"/>
    <property type="match status" value="1"/>
</dbReference>
<feature type="domain" description="Metallo-beta-lactamase" evidence="2">
    <location>
        <begin position="52"/>
        <end position="246"/>
    </location>
</feature>
<dbReference type="InterPro" id="IPR036866">
    <property type="entry name" value="RibonucZ/Hydroxyglut_hydro"/>
</dbReference>
<organism evidence="3 4">
    <name type="scientific">Caloramator quimbayensis</name>
    <dbReference type="NCBI Taxonomy" id="1147123"/>
    <lineage>
        <taxon>Bacteria</taxon>
        <taxon>Bacillati</taxon>
        <taxon>Bacillota</taxon>
        <taxon>Clostridia</taxon>
        <taxon>Eubacteriales</taxon>
        <taxon>Clostridiaceae</taxon>
        <taxon>Caloramator</taxon>
    </lineage>
</organism>
<evidence type="ECO:0000313" key="4">
    <source>
        <dbReference type="Proteomes" id="UP000190105"/>
    </source>
</evidence>
<dbReference type="AlphaFoldDB" id="A0A1T4XKK4"/>
<dbReference type="RefSeq" id="WP_078696567.1">
    <property type="nucleotide sequence ID" value="NZ_FUYH01000010.1"/>
</dbReference>
<gene>
    <name evidence="3" type="ORF">SAMN05443428_11035</name>
</gene>
<dbReference type="InterPro" id="IPR001279">
    <property type="entry name" value="Metallo-B-lactamas"/>
</dbReference>
<feature type="chain" id="PRO_5039551992" evidence="1">
    <location>
        <begin position="23"/>
        <end position="292"/>
    </location>
</feature>
<dbReference type="SMART" id="SM00849">
    <property type="entry name" value="Lactamase_B"/>
    <property type="match status" value="1"/>
</dbReference>
<dbReference type="Gene3D" id="3.60.15.10">
    <property type="entry name" value="Ribonuclease Z/Hydroxyacylglutathione hydrolase-like"/>
    <property type="match status" value="1"/>
</dbReference>
<dbReference type="InterPro" id="IPR035681">
    <property type="entry name" value="ComA-like_MBL"/>
</dbReference>
<keyword evidence="3" id="KW-0378">Hydrolase</keyword>
<dbReference type="PANTHER" id="PTHR30619:SF7">
    <property type="entry name" value="BETA-LACTAMASE DOMAIN PROTEIN"/>
    <property type="match status" value="1"/>
</dbReference>
<keyword evidence="1" id="KW-0732">Signal</keyword>
<dbReference type="Proteomes" id="UP000190105">
    <property type="component" value="Unassembled WGS sequence"/>
</dbReference>
<sequence length="292" mass="32620">MKRFLLVLSIIFVVLFSSCLDSNDINNISDSPSSPKENQRGVLTISFIDVDQGDAILIKTPNGKFVLVDSGSQNEKEKFFKFISRQNIEIFDALIATHPHEDHIGNMDEIVSNYKVLNIYMPKVTSNTATFRSLMEAVKDKSLKIKNAYNGVNFDLDGVKFEFLAPNNSRYDDLNNYSAVLKITYANKSFMLMGDAEKLSEGEILKNNENLKADVIKIGHHGSSSSSAKSFISAVSPKYAVISCGKDNDYGHPHRETIKLLNDFKVNILRTDMDGTIIFSTDGENIKVLTNK</sequence>
<evidence type="ECO:0000259" key="2">
    <source>
        <dbReference type="SMART" id="SM00849"/>
    </source>
</evidence>
<dbReference type="Pfam" id="PF00753">
    <property type="entry name" value="Lactamase_B"/>
    <property type="match status" value="1"/>
</dbReference>
<feature type="signal peptide" evidence="1">
    <location>
        <begin position="1"/>
        <end position="22"/>
    </location>
</feature>
<evidence type="ECO:0000313" key="3">
    <source>
        <dbReference type="EMBL" id="SKA90092.1"/>
    </source>
</evidence>
<keyword evidence="4" id="KW-1185">Reference proteome</keyword>
<dbReference type="STRING" id="1147123.SAMN05443428_11035"/>
<dbReference type="GO" id="GO:0016787">
    <property type="term" value="F:hydrolase activity"/>
    <property type="evidence" value="ECO:0007669"/>
    <property type="project" value="UniProtKB-KW"/>
</dbReference>
<evidence type="ECO:0000256" key="1">
    <source>
        <dbReference type="SAM" id="SignalP"/>
    </source>
</evidence>
<protein>
    <submittedName>
        <fullName evidence="3">Metal-dependent hydrolase, beta-lactamase superfamily II</fullName>
    </submittedName>
</protein>
<proteinExistence type="predicted"/>
<dbReference type="PROSITE" id="PS51257">
    <property type="entry name" value="PROKAR_LIPOPROTEIN"/>
    <property type="match status" value="1"/>
</dbReference>
<dbReference type="PANTHER" id="PTHR30619">
    <property type="entry name" value="DNA INTERNALIZATION/COMPETENCE PROTEIN COMEC/REC2"/>
    <property type="match status" value="1"/>
</dbReference>
<dbReference type="EMBL" id="FUYH01000010">
    <property type="protein sequence ID" value="SKA90092.1"/>
    <property type="molecule type" value="Genomic_DNA"/>
</dbReference>
<name>A0A1T4XKK4_9CLOT</name>
<accession>A0A1T4XKK4</accession>
<dbReference type="OrthoDB" id="9761531at2"/>
<dbReference type="InterPro" id="IPR052159">
    <property type="entry name" value="Competence_DNA_uptake"/>
</dbReference>